<feature type="binding site" evidence="6">
    <location>
        <position position="313"/>
    </location>
    <ligand>
        <name>S-adenosyl-L-methionine</name>
        <dbReference type="ChEBI" id="CHEBI:59789"/>
    </ligand>
</feature>
<dbReference type="GO" id="GO:0001510">
    <property type="term" value="P:RNA methylation"/>
    <property type="evidence" value="ECO:0007669"/>
    <property type="project" value="InterPro"/>
</dbReference>
<dbReference type="PANTHER" id="PTHR22807:SF61">
    <property type="entry name" value="NOL1_NOP2_SUN FAMILY PROTEIN _ ANTITERMINATION NUSB DOMAIN-CONTAINING PROTEIN"/>
    <property type="match status" value="1"/>
</dbReference>
<dbReference type="PROSITE" id="PS01153">
    <property type="entry name" value="NOL1_NOP2_SUN"/>
    <property type="match status" value="1"/>
</dbReference>
<dbReference type="GO" id="GO:0008173">
    <property type="term" value="F:RNA methyltransferase activity"/>
    <property type="evidence" value="ECO:0007669"/>
    <property type="project" value="InterPro"/>
</dbReference>
<dbReference type="OrthoDB" id="9810297at2"/>
<keyword evidence="9" id="KW-1185">Reference proteome</keyword>
<evidence type="ECO:0000256" key="5">
    <source>
        <dbReference type="ARBA" id="ARBA00022884"/>
    </source>
</evidence>
<reference evidence="8 9" key="1">
    <citation type="submission" date="2018-05" db="EMBL/GenBank/DDBJ databases">
        <title>Reference genomes for bee gut microbiota database.</title>
        <authorList>
            <person name="Ellegaard K.M."/>
        </authorList>
    </citation>
    <scope>NUCLEOTIDE SEQUENCE [LARGE SCALE GENOMIC DNA]</scope>
    <source>
        <strain evidence="8 9">ESL0284</strain>
    </source>
</reference>
<protein>
    <submittedName>
        <fullName evidence="8">rRNA cytosine-C5-methylase</fullName>
    </submittedName>
</protein>
<sequence>MILSKKSYNFLKKDISIKNHLSSKENIRSDRNNDPTRQIAFDTVCQIFDWKHLPLETALKNALPVDVDQRDKAAAYRLIVCILRKKGTLEALVEPFLKRSPPQQVSWIILLGVAQILFLETPVHAAIYTSVELARHNGFAKFTGLVNAVLRRISENGPSILKDLDQNRLNIPAWLWKSWNQAGFNPRQLATLLDSEPPLDMHFKTNATVPEGGVQLMNNHWRYSCHVKVEQLDGYQEGQFWIQDIAASLPAYLLNVKENEKVADLCAAPGGKTAQLIQAGGNVVAVEKKSIRLKRLKENLNRLQMDAVLVLGDAGSLNYQNEFDAILLDAPCSATGIFRRHPDVLHLKKENEIQSLVKIQRKLIGAAIGYLKKGGRLVYSVCSLQRSEAEEQAEFFRNLPGVRALPFTQKEIPFLTEALTEEGWIRTLPSMWQEKGGMDGFFIARFVKED</sequence>
<evidence type="ECO:0000256" key="1">
    <source>
        <dbReference type="ARBA" id="ARBA00007494"/>
    </source>
</evidence>
<accession>A0A318MV37</accession>
<dbReference type="SUPFAM" id="SSF53335">
    <property type="entry name" value="S-adenosyl-L-methionine-dependent methyltransferases"/>
    <property type="match status" value="1"/>
</dbReference>
<organism evidence="8 9">
    <name type="scientific">Commensalibacter melissae</name>
    <dbReference type="NCBI Taxonomy" id="2070537"/>
    <lineage>
        <taxon>Bacteria</taxon>
        <taxon>Pseudomonadati</taxon>
        <taxon>Pseudomonadota</taxon>
        <taxon>Alphaproteobacteria</taxon>
        <taxon>Acetobacterales</taxon>
        <taxon>Acetobacteraceae</taxon>
    </lineage>
</organism>
<evidence type="ECO:0000313" key="9">
    <source>
        <dbReference type="Proteomes" id="UP000247565"/>
    </source>
</evidence>
<evidence type="ECO:0000256" key="3">
    <source>
        <dbReference type="ARBA" id="ARBA00022679"/>
    </source>
</evidence>
<evidence type="ECO:0000256" key="4">
    <source>
        <dbReference type="ARBA" id="ARBA00022691"/>
    </source>
</evidence>
<feature type="domain" description="SAM-dependent MTase RsmB/NOP-type" evidence="7">
    <location>
        <begin position="165"/>
        <end position="449"/>
    </location>
</feature>
<feature type="binding site" evidence="6">
    <location>
        <position position="287"/>
    </location>
    <ligand>
        <name>S-adenosyl-L-methionine</name>
        <dbReference type="ChEBI" id="CHEBI:59789"/>
    </ligand>
</feature>
<comment type="similarity">
    <text evidence="1 6">Belongs to the class I-like SAM-binding methyltransferase superfamily. RsmB/NOP family.</text>
</comment>
<keyword evidence="4 6" id="KW-0949">S-adenosyl-L-methionine</keyword>
<keyword evidence="5 6" id="KW-0694">RNA-binding</keyword>
<feature type="binding site" evidence="6">
    <location>
        <begin position="266"/>
        <end position="272"/>
    </location>
    <ligand>
        <name>S-adenosyl-L-methionine</name>
        <dbReference type="ChEBI" id="CHEBI:59789"/>
    </ligand>
</feature>
<evidence type="ECO:0000259" key="7">
    <source>
        <dbReference type="PROSITE" id="PS51686"/>
    </source>
</evidence>
<dbReference type="InterPro" id="IPR006027">
    <property type="entry name" value="NusB_RsmB_TIM44"/>
</dbReference>
<feature type="active site" description="Nucleophile" evidence="6">
    <location>
        <position position="382"/>
    </location>
</feature>
<dbReference type="InterPro" id="IPR049560">
    <property type="entry name" value="MeTrfase_RsmB-F_NOP2_cat"/>
</dbReference>
<dbReference type="GO" id="GO:0006355">
    <property type="term" value="P:regulation of DNA-templated transcription"/>
    <property type="evidence" value="ECO:0007669"/>
    <property type="project" value="InterPro"/>
</dbReference>
<dbReference type="PROSITE" id="PS51686">
    <property type="entry name" value="SAM_MT_RSMB_NOP"/>
    <property type="match status" value="1"/>
</dbReference>
<dbReference type="InterPro" id="IPR018314">
    <property type="entry name" value="RsmB/NOL1/NOP2-like_CS"/>
</dbReference>
<dbReference type="PANTHER" id="PTHR22807">
    <property type="entry name" value="NOP2 YEAST -RELATED NOL1/NOP2/FMU SUN DOMAIN-CONTAINING"/>
    <property type="match status" value="1"/>
</dbReference>
<evidence type="ECO:0000256" key="6">
    <source>
        <dbReference type="PROSITE-ProRule" id="PRU01023"/>
    </source>
</evidence>
<evidence type="ECO:0000256" key="2">
    <source>
        <dbReference type="ARBA" id="ARBA00022603"/>
    </source>
</evidence>
<dbReference type="Pfam" id="PF01189">
    <property type="entry name" value="Methyltr_RsmB-F"/>
    <property type="match status" value="1"/>
</dbReference>
<comment type="caution">
    <text evidence="8">The sequence shown here is derived from an EMBL/GenBank/DDBJ whole genome shotgun (WGS) entry which is preliminary data.</text>
</comment>
<dbReference type="InterPro" id="IPR023267">
    <property type="entry name" value="RCMT"/>
</dbReference>
<dbReference type="CDD" id="cd02440">
    <property type="entry name" value="AdoMet_MTases"/>
    <property type="match status" value="1"/>
</dbReference>
<gene>
    <name evidence="8" type="ORF">DK869_07585</name>
</gene>
<dbReference type="SUPFAM" id="SSF48013">
    <property type="entry name" value="NusB-like"/>
    <property type="match status" value="1"/>
</dbReference>
<dbReference type="AlphaFoldDB" id="A0A318MV37"/>
<dbReference type="EMBL" id="QGLT01000004">
    <property type="protein sequence ID" value="PXY99793.1"/>
    <property type="molecule type" value="Genomic_DNA"/>
</dbReference>
<dbReference type="PRINTS" id="PR02008">
    <property type="entry name" value="RCMTFAMILY"/>
</dbReference>
<dbReference type="GO" id="GO:0003723">
    <property type="term" value="F:RNA binding"/>
    <property type="evidence" value="ECO:0007669"/>
    <property type="project" value="UniProtKB-UniRule"/>
</dbReference>
<dbReference type="InterPro" id="IPR035926">
    <property type="entry name" value="NusB-like_sf"/>
</dbReference>
<dbReference type="Proteomes" id="UP000247565">
    <property type="component" value="Unassembled WGS sequence"/>
</dbReference>
<dbReference type="Pfam" id="PF01029">
    <property type="entry name" value="NusB"/>
    <property type="match status" value="1"/>
</dbReference>
<proteinExistence type="inferred from homology"/>
<name>A0A318MV37_9PROT</name>
<dbReference type="Gene3D" id="1.10.940.10">
    <property type="entry name" value="NusB-like"/>
    <property type="match status" value="1"/>
</dbReference>
<keyword evidence="3 6" id="KW-0808">Transferase</keyword>
<dbReference type="InterPro" id="IPR029063">
    <property type="entry name" value="SAM-dependent_MTases_sf"/>
</dbReference>
<feature type="binding site" evidence="6">
    <location>
        <position position="329"/>
    </location>
    <ligand>
        <name>S-adenosyl-L-methionine</name>
        <dbReference type="ChEBI" id="CHEBI:59789"/>
    </ligand>
</feature>
<evidence type="ECO:0000313" key="8">
    <source>
        <dbReference type="EMBL" id="PXY99793.1"/>
    </source>
</evidence>
<keyword evidence="2 6" id="KW-0489">Methyltransferase</keyword>
<dbReference type="InterPro" id="IPR001678">
    <property type="entry name" value="MeTrfase_RsmB-F_NOP2_dom"/>
</dbReference>
<dbReference type="Gene3D" id="3.40.50.150">
    <property type="entry name" value="Vaccinia Virus protein VP39"/>
    <property type="match status" value="1"/>
</dbReference>